<dbReference type="GO" id="GO:0005576">
    <property type="term" value="C:extracellular region"/>
    <property type="evidence" value="ECO:0007669"/>
    <property type="project" value="UniProtKB-SubCell"/>
</dbReference>
<evidence type="ECO:0000256" key="6">
    <source>
        <dbReference type="ARBA" id="ARBA00023157"/>
    </source>
</evidence>
<protein>
    <submittedName>
        <fullName evidence="8">Thrombopoietin</fullName>
    </submittedName>
</protein>
<dbReference type="EMBL" id="OY660877">
    <property type="protein sequence ID" value="CAJ1072271.1"/>
    <property type="molecule type" value="Genomic_DNA"/>
</dbReference>
<accession>A0AAV1GHL0</accession>
<evidence type="ECO:0000313" key="8">
    <source>
        <dbReference type="EMBL" id="CAJ1072271.1"/>
    </source>
</evidence>
<dbReference type="PRINTS" id="PR01485">
    <property type="entry name" value="THROMBOPTN"/>
</dbReference>
<keyword evidence="3" id="KW-0964">Secreted</keyword>
<reference evidence="8" key="1">
    <citation type="submission" date="2023-08" db="EMBL/GenBank/DDBJ databases">
        <authorList>
            <person name="Alioto T."/>
            <person name="Alioto T."/>
            <person name="Gomez Garrido J."/>
        </authorList>
    </citation>
    <scope>NUCLEOTIDE SEQUENCE</scope>
</reference>
<dbReference type="Gene3D" id="1.20.1250.10">
    <property type="match status" value="1"/>
</dbReference>
<feature type="signal peptide" evidence="7">
    <location>
        <begin position="1"/>
        <end position="18"/>
    </location>
</feature>
<keyword evidence="6" id="KW-1015">Disulfide bond</keyword>
<dbReference type="PANTHER" id="PTHR10560">
    <property type="entry name" value="THROMBOPOIETIN"/>
    <property type="match status" value="1"/>
</dbReference>
<gene>
    <name evidence="8" type="ORF">XNOV1_A043180</name>
</gene>
<dbReference type="PANTHER" id="PTHR10560:SF0">
    <property type="entry name" value="THROMBOPOIETIN"/>
    <property type="match status" value="1"/>
</dbReference>
<dbReference type="Pfam" id="PF00758">
    <property type="entry name" value="EPO_TPO"/>
    <property type="match status" value="1"/>
</dbReference>
<dbReference type="SUPFAM" id="SSF47266">
    <property type="entry name" value="4-helical cytokines"/>
    <property type="match status" value="1"/>
</dbReference>
<feature type="chain" id="PRO_5043785224" evidence="7">
    <location>
        <begin position="19"/>
        <end position="173"/>
    </location>
</feature>
<sequence length="173" mass="19183">MALGKLLLLCLVASEVWCVETKPTFVCNRGARRAFNIVEEVKSELSSCHSSASLSTPVRLPCVELHVASWENKSHQEKRGDIVASFELLIEGLEFARARSQPGCATSLLQRLENNINNYLLILRNLHLNGSVVSPALSCVPRSTHSLCTVLLHYDQLISGKLEHFILNLEDSC</sequence>
<dbReference type="InterPro" id="IPR001323">
    <property type="entry name" value="EPO_TPO"/>
</dbReference>
<evidence type="ECO:0000256" key="4">
    <source>
        <dbReference type="ARBA" id="ARBA00022702"/>
    </source>
</evidence>
<proteinExistence type="inferred from homology"/>
<dbReference type="GO" id="GO:0005125">
    <property type="term" value="F:cytokine activity"/>
    <property type="evidence" value="ECO:0007669"/>
    <property type="project" value="InterPro"/>
</dbReference>
<evidence type="ECO:0000256" key="5">
    <source>
        <dbReference type="ARBA" id="ARBA00022729"/>
    </source>
</evidence>
<dbReference type="InterPro" id="IPR003978">
    <property type="entry name" value="Thrombopoietin"/>
</dbReference>
<evidence type="ECO:0000256" key="1">
    <source>
        <dbReference type="ARBA" id="ARBA00004613"/>
    </source>
</evidence>
<evidence type="ECO:0000256" key="3">
    <source>
        <dbReference type="ARBA" id="ARBA00022525"/>
    </source>
</evidence>
<evidence type="ECO:0000256" key="2">
    <source>
        <dbReference type="ARBA" id="ARBA00005782"/>
    </source>
</evidence>
<organism evidence="8 9">
    <name type="scientific">Xyrichtys novacula</name>
    <name type="common">Pearly razorfish</name>
    <name type="synonym">Hemipteronotus novacula</name>
    <dbReference type="NCBI Taxonomy" id="13765"/>
    <lineage>
        <taxon>Eukaryota</taxon>
        <taxon>Metazoa</taxon>
        <taxon>Chordata</taxon>
        <taxon>Craniata</taxon>
        <taxon>Vertebrata</taxon>
        <taxon>Euteleostomi</taxon>
        <taxon>Actinopterygii</taxon>
        <taxon>Neopterygii</taxon>
        <taxon>Teleostei</taxon>
        <taxon>Neoteleostei</taxon>
        <taxon>Acanthomorphata</taxon>
        <taxon>Eupercaria</taxon>
        <taxon>Labriformes</taxon>
        <taxon>Labridae</taxon>
        <taxon>Xyrichtys</taxon>
    </lineage>
</organism>
<dbReference type="InterPro" id="IPR009079">
    <property type="entry name" value="4_helix_cytokine-like_core"/>
</dbReference>
<name>A0AAV1GHL0_XYRNO</name>
<dbReference type="AlphaFoldDB" id="A0AAV1GHL0"/>
<keyword evidence="9" id="KW-1185">Reference proteome</keyword>
<evidence type="ECO:0000313" key="9">
    <source>
        <dbReference type="Proteomes" id="UP001178508"/>
    </source>
</evidence>
<dbReference type="GO" id="GO:0008283">
    <property type="term" value="P:cell population proliferation"/>
    <property type="evidence" value="ECO:0007669"/>
    <property type="project" value="InterPro"/>
</dbReference>
<keyword evidence="5 7" id="KW-0732">Signal</keyword>
<evidence type="ECO:0000256" key="7">
    <source>
        <dbReference type="SAM" id="SignalP"/>
    </source>
</evidence>
<dbReference type="Proteomes" id="UP001178508">
    <property type="component" value="Chromosome 14"/>
</dbReference>
<comment type="subcellular location">
    <subcellularLocation>
        <location evidence="1">Secreted</location>
    </subcellularLocation>
</comment>
<comment type="similarity">
    <text evidence="2">Belongs to the EPO/TPO family.</text>
</comment>
<keyword evidence="4" id="KW-0372">Hormone</keyword>
<dbReference type="GO" id="GO:0005179">
    <property type="term" value="F:hormone activity"/>
    <property type="evidence" value="ECO:0007669"/>
    <property type="project" value="UniProtKB-KW"/>
</dbReference>